<feature type="active site" evidence="12">
    <location>
        <position position="112"/>
    </location>
</feature>
<name>A0A511N104_DEIC1</name>
<feature type="domain" description="Beta-ketoacyl-[acyl-carrier-protein] synthase III C-terminal" evidence="13">
    <location>
        <begin position="233"/>
        <end position="321"/>
    </location>
</feature>
<evidence type="ECO:0000256" key="3">
    <source>
        <dbReference type="ARBA" id="ARBA00012333"/>
    </source>
</evidence>
<dbReference type="CDD" id="cd00830">
    <property type="entry name" value="KAS_III"/>
    <property type="match status" value="1"/>
</dbReference>
<dbReference type="NCBIfam" id="TIGR00747">
    <property type="entry name" value="fabH"/>
    <property type="match status" value="1"/>
</dbReference>
<reference evidence="15 16" key="1">
    <citation type="submission" date="2019-07" db="EMBL/GenBank/DDBJ databases">
        <title>Whole genome shotgun sequence of Deinococcus cellulosilyticus NBRC 106333.</title>
        <authorList>
            <person name="Hosoyama A."/>
            <person name="Uohara A."/>
            <person name="Ohji S."/>
            <person name="Ichikawa N."/>
        </authorList>
    </citation>
    <scope>NUCLEOTIDE SEQUENCE [LARGE SCALE GENOMIC DNA]</scope>
    <source>
        <strain evidence="15 16">NBRC 106333</strain>
    </source>
</reference>
<dbReference type="OrthoDB" id="9815506at2"/>
<dbReference type="EC" id="2.3.1.180" evidence="3 12"/>
<dbReference type="FunFam" id="3.40.47.10:FF:000004">
    <property type="entry name" value="3-oxoacyl-[acyl-carrier-protein] synthase 3"/>
    <property type="match status" value="1"/>
</dbReference>
<comment type="domain">
    <text evidence="12">The last Arg residue of the ACP-binding site is essential for the weak association between ACP/AcpP and FabH.</text>
</comment>
<feature type="domain" description="Beta-ketoacyl-[acyl-carrier-protein] synthase III N-terminal" evidence="14">
    <location>
        <begin position="106"/>
        <end position="184"/>
    </location>
</feature>
<evidence type="ECO:0000256" key="7">
    <source>
        <dbReference type="ARBA" id="ARBA00022832"/>
    </source>
</evidence>
<evidence type="ECO:0000256" key="2">
    <source>
        <dbReference type="ARBA" id="ARBA00008642"/>
    </source>
</evidence>
<dbReference type="InterPro" id="IPR004655">
    <property type="entry name" value="FabH"/>
</dbReference>
<keyword evidence="16" id="KW-1185">Reference proteome</keyword>
<dbReference type="PANTHER" id="PTHR34069">
    <property type="entry name" value="3-OXOACYL-[ACYL-CARRIER-PROTEIN] SYNTHASE 3"/>
    <property type="match status" value="1"/>
</dbReference>
<comment type="subcellular location">
    <subcellularLocation>
        <location evidence="12">Cytoplasm</location>
    </subcellularLocation>
</comment>
<gene>
    <name evidence="12 15" type="primary">fabH</name>
    <name evidence="15" type="ORF">DC3_21880</name>
</gene>
<dbReference type="GO" id="GO:0005737">
    <property type="term" value="C:cytoplasm"/>
    <property type="evidence" value="ECO:0007669"/>
    <property type="project" value="UniProtKB-SubCell"/>
</dbReference>
<keyword evidence="7 12" id="KW-0276">Fatty acid metabolism</keyword>
<keyword evidence="12" id="KW-0511">Multifunctional enzyme</keyword>
<comment type="subunit">
    <text evidence="12">Homodimer.</text>
</comment>
<comment type="similarity">
    <text evidence="2 12">Belongs to the thiolase-like superfamily. FabH family.</text>
</comment>
<evidence type="ECO:0000256" key="9">
    <source>
        <dbReference type="ARBA" id="ARBA00023160"/>
    </source>
</evidence>
<sequence>MNAGITALGTYVPEKVVTNADLEQRLDTSDEWIQTRTGIQQRHFAADGEFCSTLAIRAVENLQARYGKGVLDGVDLVIVATATPDAMFPATASLVQAHFGLKAGAFDLLAACPGWLYAISAAQAYVASGTCKKVLAIGAETLSRVINWDDRATAVLFGDGAGAAIIEPVKDGYGFKSFVLGSDGMGADHLHMKAFADCLPSGAKMTRKLFMNGREVFKFAVRVMDSASLEAIQKAGLKPENISLFVPHQANARIIDSARERLKLPHERVVVTVQDYGNNSAASVPLALQRALDEGRVHDGDNLLFVAFGAGLSWAACVLTWGGKQ</sequence>
<comment type="pathway">
    <text evidence="1 12">Lipid metabolism; fatty acid biosynthesis.</text>
</comment>
<dbReference type="HAMAP" id="MF_01815">
    <property type="entry name" value="FabH"/>
    <property type="match status" value="1"/>
</dbReference>
<dbReference type="Pfam" id="PF08545">
    <property type="entry name" value="ACP_syn_III"/>
    <property type="match status" value="1"/>
</dbReference>
<evidence type="ECO:0000259" key="13">
    <source>
        <dbReference type="Pfam" id="PF08541"/>
    </source>
</evidence>
<feature type="active site" evidence="12">
    <location>
        <position position="278"/>
    </location>
</feature>
<evidence type="ECO:0000313" key="16">
    <source>
        <dbReference type="Proteomes" id="UP000321306"/>
    </source>
</evidence>
<evidence type="ECO:0000313" key="15">
    <source>
        <dbReference type="EMBL" id="GEM46553.1"/>
    </source>
</evidence>
<dbReference type="EMBL" id="BJXB01000008">
    <property type="protein sequence ID" value="GEM46553.1"/>
    <property type="molecule type" value="Genomic_DNA"/>
</dbReference>
<dbReference type="GO" id="GO:0044550">
    <property type="term" value="P:secondary metabolite biosynthetic process"/>
    <property type="evidence" value="ECO:0007669"/>
    <property type="project" value="TreeGrafter"/>
</dbReference>
<dbReference type="GO" id="GO:0004315">
    <property type="term" value="F:3-oxoacyl-[acyl-carrier-protein] synthase activity"/>
    <property type="evidence" value="ECO:0007669"/>
    <property type="project" value="InterPro"/>
</dbReference>
<keyword evidence="9 12" id="KW-0275">Fatty acid biosynthesis</keyword>
<protein>
    <recommendedName>
        <fullName evidence="3 12">Beta-ketoacyl-[acyl-carrier-protein] synthase III</fullName>
        <shortName evidence="12">Beta-ketoacyl-ACP synthase III</shortName>
        <shortName evidence="12">KAS III</shortName>
        <ecNumber evidence="3 12">2.3.1.180</ecNumber>
    </recommendedName>
    <alternativeName>
        <fullName evidence="12">3-oxoacyl-[acyl-carrier-protein] synthase 3</fullName>
    </alternativeName>
    <alternativeName>
        <fullName evidence="12">3-oxoacyl-[acyl-carrier-protein] synthase III</fullName>
    </alternativeName>
</protein>
<organism evidence="15 16">
    <name type="scientific">Deinococcus cellulosilyticus (strain DSM 18568 / NBRC 106333 / KACC 11606 / 5516J-15)</name>
    <dbReference type="NCBI Taxonomy" id="1223518"/>
    <lineage>
        <taxon>Bacteria</taxon>
        <taxon>Thermotogati</taxon>
        <taxon>Deinococcota</taxon>
        <taxon>Deinococci</taxon>
        <taxon>Deinococcales</taxon>
        <taxon>Deinococcaceae</taxon>
        <taxon>Deinococcus</taxon>
    </lineage>
</organism>
<proteinExistence type="inferred from homology"/>
<evidence type="ECO:0000256" key="4">
    <source>
        <dbReference type="ARBA" id="ARBA00022490"/>
    </source>
</evidence>
<dbReference type="RefSeq" id="WP_146884364.1">
    <property type="nucleotide sequence ID" value="NZ_BJXB01000008.1"/>
</dbReference>
<evidence type="ECO:0000256" key="12">
    <source>
        <dbReference type="HAMAP-Rule" id="MF_01815"/>
    </source>
</evidence>
<keyword evidence="8 12" id="KW-0443">Lipid metabolism</keyword>
<dbReference type="Gene3D" id="3.40.47.10">
    <property type="match status" value="1"/>
</dbReference>
<dbReference type="Pfam" id="PF08541">
    <property type="entry name" value="ACP_syn_III_C"/>
    <property type="match status" value="1"/>
</dbReference>
<evidence type="ECO:0000256" key="5">
    <source>
        <dbReference type="ARBA" id="ARBA00022516"/>
    </source>
</evidence>
<dbReference type="GO" id="GO:0033818">
    <property type="term" value="F:beta-ketoacyl-acyl-carrier-protein synthase III activity"/>
    <property type="evidence" value="ECO:0007669"/>
    <property type="project" value="UniProtKB-UniRule"/>
</dbReference>
<keyword evidence="10 12" id="KW-0012">Acyltransferase</keyword>
<comment type="function">
    <text evidence="12">Catalyzes the condensation reaction of fatty acid synthesis by the addition to an acyl acceptor of two carbons from malonyl-ACP. Catalyzes the first condensation reaction which initiates fatty acid synthesis and may therefore play a role in governing the total rate of fatty acid production. Possesses both acetoacetyl-ACP synthase and acetyl transacylase activities. Its substrate specificity determines the biosynthesis of branched-chain and/or straight-chain of fatty acids.</text>
</comment>
<accession>A0A511N104</accession>
<dbReference type="AlphaFoldDB" id="A0A511N104"/>
<dbReference type="InterPro" id="IPR013747">
    <property type="entry name" value="ACP_syn_III_C"/>
</dbReference>
<dbReference type="InterPro" id="IPR016039">
    <property type="entry name" value="Thiolase-like"/>
</dbReference>
<comment type="catalytic activity">
    <reaction evidence="11">
        <text>malonyl-[ACP] + acetyl-CoA + H(+) = 3-oxobutanoyl-[ACP] + CO2 + CoA</text>
        <dbReference type="Rhea" id="RHEA:12080"/>
        <dbReference type="Rhea" id="RHEA-COMP:9623"/>
        <dbReference type="Rhea" id="RHEA-COMP:9625"/>
        <dbReference type="ChEBI" id="CHEBI:15378"/>
        <dbReference type="ChEBI" id="CHEBI:16526"/>
        <dbReference type="ChEBI" id="CHEBI:57287"/>
        <dbReference type="ChEBI" id="CHEBI:57288"/>
        <dbReference type="ChEBI" id="CHEBI:78449"/>
        <dbReference type="ChEBI" id="CHEBI:78450"/>
        <dbReference type="EC" id="2.3.1.180"/>
    </reaction>
    <physiologicalReaction direction="left-to-right" evidence="11">
        <dbReference type="Rhea" id="RHEA:12081"/>
    </physiologicalReaction>
</comment>
<feature type="active site" evidence="12">
    <location>
        <position position="248"/>
    </location>
</feature>
<dbReference type="InterPro" id="IPR013751">
    <property type="entry name" value="ACP_syn_III_N"/>
</dbReference>
<evidence type="ECO:0000256" key="6">
    <source>
        <dbReference type="ARBA" id="ARBA00022679"/>
    </source>
</evidence>
<evidence type="ECO:0000256" key="10">
    <source>
        <dbReference type="ARBA" id="ARBA00023315"/>
    </source>
</evidence>
<dbReference type="SUPFAM" id="SSF53901">
    <property type="entry name" value="Thiolase-like"/>
    <property type="match status" value="1"/>
</dbReference>
<dbReference type="Proteomes" id="UP000321306">
    <property type="component" value="Unassembled WGS sequence"/>
</dbReference>
<evidence type="ECO:0000256" key="1">
    <source>
        <dbReference type="ARBA" id="ARBA00005194"/>
    </source>
</evidence>
<evidence type="ECO:0000256" key="8">
    <source>
        <dbReference type="ARBA" id="ARBA00023098"/>
    </source>
</evidence>
<keyword evidence="4 12" id="KW-0963">Cytoplasm</keyword>
<comment type="caution">
    <text evidence="15">The sequence shown here is derived from an EMBL/GenBank/DDBJ whole genome shotgun (WGS) entry which is preliminary data.</text>
</comment>
<dbReference type="GO" id="GO:0006633">
    <property type="term" value="P:fatty acid biosynthetic process"/>
    <property type="evidence" value="ECO:0007669"/>
    <property type="project" value="UniProtKB-UniRule"/>
</dbReference>
<dbReference type="PANTHER" id="PTHR34069:SF2">
    <property type="entry name" value="BETA-KETOACYL-[ACYL-CARRIER-PROTEIN] SYNTHASE III"/>
    <property type="match status" value="1"/>
</dbReference>
<dbReference type="UniPathway" id="UPA00094"/>
<feature type="region of interest" description="ACP-binding" evidence="12">
    <location>
        <begin position="249"/>
        <end position="253"/>
    </location>
</feature>
<evidence type="ECO:0000259" key="14">
    <source>
        <dbReference type="Pfam" id="PF08545"/>
    </source>
</evidence>
<keyword evidence="6 12" id="KW-0808">Transferase</keyword>
<dbReference type="NCBIfam" id="NF006829">
    <property type="entry name" value="PRK09352.1"/>
    <property type="match status" value="1"/>
</dbReference>
<keyword evidence="5 12" id="KW-0444">Lipid biosynthesis</keyword>
<evidence type="ECO:0000256" key="11">
    <source>
        <dbReference type="ARBA" id="ARBA00051096"/>
    </source>
</evidence>